<comment type="similarity">
    <text evidence="2 11 12">Belongs to the peptidase S8 family.</text>
</comment>
<evidence type="ECO:0000256" key="14">
    <source>
        <dbReference type="SAM" id="Phobius"/>
    </source>
</evidence>
<comment type="subcellular location">
    <subcellularLocation>
        <location evidence="1">Cell membrane</location>
        <topology evidence="1">Single-pass membrane protein</topology>
    </subcellularLocation>
</comment>
<feature type="active site" description="Charge relay system" evidence="11">
    <location>
        <position position="141"/>
    </location>
</feature>
<name>A0A7G1KD49_9NOCA</name>
<protein>
    <submittedName>
        <fullName evidence="17">Putative protease</fullName>
    </submittedName>
</protein>
<keyword evidence="9 14" id="KW-1133">Transmembrane helix</keyword>
<reference evidence="17 18" key="1">
    <citation type="submission" date="2020-08" db="EMBL/GenBank/DDBJ databases">
        <title>Genome Sequencing of Nocardia wallacei strain FMUON74 and assembly.</title>
        <authorList>
            <person name="Toyokawa M."/>
            <person name="Uesaka K."/>
        </authorList>
    </citation>
    <scope>NUCLEOTIDE SEQUENCE [LARGE SCALE GENOMIC DNA]</scope>
    <source>
        <strain evidence="17 18">FMUON74</strain>
    </source>
</reference>
<evidence type="ECO:0000256" key="15">
    <source>
        <dbReference type="SAM" id="SignalP"/>
    </source>
</evidence>
<dbReference type="Gene3D" id="3.40.50.200">
    <property type="entry name" value="Peptidase S8/S53 domain"/>
    <property type="match status" value="1"/>
</dbReference>
<evidence type="ECO:0000256" key="11">
    <source>
        <dbReference type="PROSITE-ProRule" id="PRU01240"/>
    </source>
</evidence>
<keyword evidence="4 11" id="KW-0645">Protease</keyword>
<feature type="active site" description="Charge relay system" evidence="11">
    <location>
        <position position="110"/>
    </location>
</feature>
<evidence type="ECO:0000256" key="12">
    <source>
        <dbReference type="RuleBase" id="RU003355"/>
    </source>
</evidence>
<keyword evidence="6 15" id="KW-0732">Signal</keyword>
<dbReference type="SUPFAM" id="SSF52743">
    <property type="entry name" value="Subtilisin-like"/>
    <property type="match status" value="1"/>
</dbReference>
<feature type="signal peptide" evidence="15">
    <location>
        <begin position="1"/>
        <end position="29"/>
    </location>
</feature>
<dbReference type="GO" id="GO:0004252">
    <property type="term" value="F:serine-type endopeptidase activity"/>
    <property type="evidence" value="ECO:0007669"/>
    <property type="project" value="UniProtKB-UniRule"/>
</dbReference>
<evidence type="ECO:0000313" key="18">
    <source>
        <dbReference type="Proteomes" id="UP000516173"/>
    </source>
</evidence>
<evidence type="ECO:0000256" key="10">
    <source>
        <dbReference type="ARBA" id="ARBA00023136"/>
    </source>
</evidence>
<dbReference type="GO" id="GO:0016485">
    <property type="term" value="P:protein processing"/>
    <property type="evidence" value="ECO:0007669"/>
    <property type="project" value="TreeGrafter"/>
</dbReference>
<feature type="domain" description="Peptidase S8/S53" evidence="16">
    <location>
        <begin position="101"/>
        <end position="409"/>
    </location>
</feature>
<gene>
    <name evidence="17" type="ORF">NWFMUON74_09290</name>
</gene>
<dbReference type="InterPro" id="IPR015500">
    <property type="entry name" value="Peptidase_S8_subtilisin-rel"/>
</dbReference>
<evidence type="ECO:0000256" key="4">
    <source>
        <dbReference type="ARBA" id="ARBA00022670"/>
    </source>
</evidence>
<keyword evidence="8 11" id="KW-0720">Serine protease</keyword>
<evidence type="ECO:0000256" key="13">
    <source>
        <dbReference type="SAM" id="MobiDB-lite"/>
    </source>
</evidence>
<keyword evidence="18" id="KW-1185">Reference proteome</keyword>
<proteinExistence type="inferred from homology"/>
<evidence type="ECO:0000256" key="7">
    <source>
        <dbReference type="ARBA" id="ARBA00022801"/>
    </source>
</evidence>
<dbReference type="InterPro" id="IPR022398">
    <property type="entry name" value="Peptidase_S8_His-AS"/>
</dbReference>
<dbReference type="InterPro" id="IPR023834">
    <property type="entry name" value="T7SS_pept_S8A_mycosin"/>
</dbReference>
<dbReference type="Proteomes" id="UP000516173">
    <property type="component" value="Chromosome"/>
</dbReference>
<dbReference type="NCBIfam" id="TIGR03921">
    <property type="entry name" value="T7SS_mycosin"/>
    <property type="match status" value="1"/>
</dbReference>
<keyword evidence="10 14" id="KW-0472">Membrane</keyword>
<evidence type="ECO:0000256" key="5">
    <source>
        <dbReference type="ARBA" id="ARBA00022692"/>
    </source>
</evidence>
<evidence type="ECO:0000256" key="6">
    <source>
        <dbReference type="ARBA" id="ARBA00022729"/>
    </source>
</evidence>
<keyword evidence="7 11" id="KW-0378">Hydrolase</keyword>
<dbReference type="InterPro" id="IPR023828">
    <property type="entry name" value="Peptidase_S8_Ser-AS"/>
</dbReference>
<dbReference type="PROSITE" id="PS00138">
    <property type="entry name" value="SUBTILASE_SER"/>
    <property type="match status" value="1"/>
</dbReference>
<dbReference type="InterPro" id="IPR000209">
    <property type="entry name" value="Peptidase_S8/S53_dom"/>
</dbReference>
<dbReference type="KEGG" id="nwl:NWFMUON74_09290"/>
<keyword evidence="5 14" id="KW-0812">Transmembrane</keyword>
<feature type="region of interest" description="Disordered" evidence="13">
    <location>
        <begin position="423"/>
        <end position="449"/>
    </location>
</feature>
<dbReference type="PROSITE" id="PS00137">
    <property type="entry name" value="SUBTILASE_HIS"/>
    <property type="match status" value="1"/>
</dbReference>
<dbReference type="PRINTS" id="PR00723">
    <property type="entry name" value="SUBTILISIN"/>
</dbReference>
<accession>A0A7G1KD49</accession>
<keyword evidence="3" id="KW-1003">Cell membrane</keyword>
<dbReference type="AlphaFoldDB" id="A0A7G1KD49"/>
<dbReference type="GeneID" id="80345547"/>
<dbReference type="PROSITE" id="PS51892">
    <property type="entry name" value="SUBTILASE"/>
    <property type="match status" value="1"/>
</dbReference>
<dbReference type="EMBL" id="AP023396">
    <property type="protein sequence ID" value="BCK53157.1"/>
    <property type="molecule type" value="Genomic_DNA"/>
</dbReference>
<feature type="active site" description="Charge relay system" evidence="11">
    <location>
        <position position="362"/>
    </location>
</feature>
<evidence type="ECO:0000256" key="8">
    <source>
        <dbReference type="ARBA" id="ARBA00022825"/>
    </source>
</evidence>
<evidence type="ECO:0000256" key="9">
    <source>
        <dbReference type="ARBA" id="ARBA00022989"/>
    </source>
</evidence>
<dbReference type="Pfam" id="PF00082">
    <property type="entry name" value="Peptidase_S8"/>
    <property type="match status" value="1"/>
</dbReference>
<dbReference type="PANTHER" id="PTHR42884">
    <property type="entry name" value="PROPROTEIN CONVERTASE SUBTILISIN/KEXIN-RELATED"/>
    <property type="match status" value="1"/>
</dbReference>
<feature type="chain" id="PRO_5038691227" evidence="15">
    <location>
        <begin position="30"/>
        <end position="485"/>
    </location>
</feature>
<dbReference type="PANTHER" id="PTHR42884:SF14">
    <property type="entry name" value="NEUROENDOCRINE CONVERTASE 1"/>
    <property type="match status" value="1"/>
</dbReference>
<dbReference type="InterPro" id="IPR023827">
    <property type="entry name" value="Peptidase_S8_Asp-AS"/>
</dbReference>
<evidence type="ECO:0000256" key="1">
    <source>
        <dbReference type="ARBA" id="ARBA00004162"/>
    </source>
</evidence>
<dbReference type="GO" id="GO:0005886">
    <property type="term" value="C:plasma membrane"/>
    <property type="evidence" value="ECO:0007669"/>
    <property type="project" value="UniProtKB-SubCell"/>
</dbReference>
<evidence type="ECO:0000313" key="17">
    <source>
        <dbReference type="EMBL" id="BCK53157.1"/>
    </source>
</evidence>
<sequence length="485" mass="50318">MTRQRTNRRYLRVLRTIATAAVLALSATAGIGVSGPGVALAEKPVVNPAINPPSGDRPAPPDESERANAPCNSTGTGGDGPTVPIPQRTLGLPHAWQFSRGAGQLVAVIDTGVARHPRLPGLIAGGDYVSQGDGTEDCDAHGTLVAGIIAATDEQPAQGFAGVAPEARILSIRQTSALYQKKGANRDKGPDAMPEGYGTTYTMAQAIVRAADMGASVINISEVACKASGSLLEDSSLGAAVRYAAVNKDVVIVAAAGNKEHDCQNADTVLDPLDPAADPWSKVKVNVSPARYDDYVLSVGSVDANGQPSEFTVPGPWVGVAAPGEDITSLDPLFDMPGSKGTIVATSHVGRQDQMGPIQGTSFASPYVAGVAALVRARFPQLSAQEVIKRIEATAHAPAEGWNPYVGYGAVDPVAALTAEVPNQLPPKRPSPARSLRLPVPQTPPEPDHTARNVALFGTGGIAVLLVLGYLASFPIRRRFGVRED</sequence>
<evidence type="ECO:0000256" key="2">
    <source>
        <dbReference type="ARBA" id="ARBA00011073"/>
    </source>
</evidence>
<dbReference type="RefSeq" id="WP_187686750.1">
    <property type="nucleotide sequence ID" value="NZ_AP023396.1"/>
</dbReference>
<feature type="region of interest" description="Disordered" evidence="13">
    <location>
        <begin position="45"/>
        <end position="83"/>
    </location>
</feature>
<evidence type="ECO:0000259" key="16">
    <source>
        <dbReference type="Pfam" id="PF00082"/>
    </source>
</evidence>
<organism evidence="17 18">
    <name type="scientific">Nocardia wallacei</name>
    <dbReference type="NCBI Taxonomy" id="480035"/>
    <lineage>
        <taxon>Bacteria</taxon>
        <taxon>Bacillati</taxon>
        <taxon>Actinomycetota</taxon>
        <taxon>Actinomycetes</taxon>
        <taxon>Mycobacteriales</taxon>
        <taxon>Nocardiaceae</taxon>
        <taxon>Nocardia</taxon>
    </lineage>
</organism>
<dbReference type="PROSITE" id="PS00136">
    <property type="entry name" value="SUBTILASE_ASP"/>
    <property type="match status" value="1"/>
</dbReference>
<evidence type="ECO:0000256" key="3">
    <source>
        <dbReference type="ARBA" id="ARBA00022475"/>
    </source>
</evidence>
<dbReference type="InterPro" id="IPR036852">
    <property type="entry name" value="Peptidase_S8/S53_dom_sf"/>
</dbReference>
<feature type="transmembrane region" description="Helical" evidence="14">
    <location>
        <begin position="454"/>
        <end position="473"/>
    </location>
</feature>